<dbReference type="GO" id="GO:0005262">
    <property type="term" value="F:calcium channel activity"/>
    <property type="evidence" value="ECO:0007669"/>
    <property type="project" value="TreeGrafter"/>
</dbReference>
<dbReference type="PANTHER" id="PTHR10877:SF150">
    <property type="entry name" value="REJ DOMAIN-CONTAINING PROTEIN"/>
    <property type="match status" value="1"/>
</dbReference>
<comment type="caution">
    <text evidence="1">The sequence shown here is derived from an EMBL/GenBank/DDBJ whole genome shotgun (WGS) entry which is preliminary data.</text>
</comment>
<name>A0A7D9IUX4_PARCT</name>
<dbReference type="AlphaFoldDB" id="A0A7D9IUX4"/>
<feature type="non-terminal residue" evidence="1">
    <location>
        <position position="1"/>
    </location>
</feature>
<keyword evidence="2" id="KW-1185">Reference proteome</keyword>
<sequence length="206" mass="23458">MNIKYSEKCNSFMYLPIWQKIYHKLGSTGQGLFLQDNPYQTLNTSKFVDSSSVSVELKKDDGTHINVQNLPDPLTIAVPRPTKNDSTFINKTETKSDELVVHVLKLNSQNNAFIVEIIPDDPMANVTIYGHGEGAPTLEKYNFQHSFELNSTKHQHFLGNETINGVVEYYVGVESEVQMNYTFKSYEIGCYYYDEGNKSWTSRGCT</sequence>
<dbReference type="GO" id="GO:0016020">
    <property type="term" value="C:membrane"/>
    <property type="evidence" value="ECO:0007669"/>
    <property type="project" value="TreeGrafter"/>
</dbReference>
<protein>
    <submittedName>
        <fullName evidence="1">Uncharacterized protein</fullName>
    </submittedName>
</protein>
<organism evidence="1 2">
    <name type="scientific">Paramuricea clavata</name>
    <name type="common">Red gorgonian</name>
    <name type="synonym">Violescent sea-whip</name>
    <dbReference type="NCBI Taxonomy" id="317549"/>
    <lineage>
        <taxon>Eukaryota</taxon>
        <taxon>Metazoa</taxon>
        <taxon>Cnidaria</taxon>
        <taxon>Anthozoa</taxon>
        <taxon>Octocorallia</taxon>
        <taxon>Malacalcyonacea</taxon>
        <taxon>Plexauridae</taxon>
        <taxon>Paramuricea</taxon>
    </lineage>
</organism>
<dbReference type="PANTHER" id="PTHR10877">
    <property type="entry name" value="POLYCYSTIN FAMILY MEMBER"/>
    <property type="match status" value="1"/>
</dbReference>
<gene>
    <name evidence="1" type="ORF">PACLA_8A042400</name>
</gene>
<dbReference type="InterPro" id="IPR051223">
    <property type="entry name" value="Polycystin"/>
</dbReference>
<reference evidence="1" key="1">
    <citation type="submission" date="2020-04" db="EMBL/GenBank/DDBJ databases">
        <authorList>
            <person name="Alioto T."/>
            <person name="Alioto T."/>
            <person name="Gomez Garrido J."/>
        </authorList>
    </citation>
    <scope>NUCLEOTIDE SEQUENCE</scope>
    <source>
        <strain evidence="1">A484AB</strain>
    </source>
</reference>
<dbReference type="EMBL" id="CACRXK020008125">
    <property type="protein sequence ID" value="CAB4014041.1"/>
    <property type="molecule type" value="Genomic_DNA"/>
</dbReference>
<dbReference type="GO" id="GO:0050982">
    <property type="term" value="P:detection of mechanical stimulus"/>
    <property type="evidence" value="ECO:0007669"/>
    <property type="project" value="TreeGrafter"/>
</dbReference>
<accession>A0A7D9IUX4</accession>
<proteinExistence type="predicted"/>
<dbReference type="Proteomes" id="UP001152795">
    <property type="component" value="Unassembled WGS sequence"/>
</dbReference>
<evidence type="ECO:0000313" key="1">
    <source>
        <dbReference type="EMBL" id="CAB4014041.1"/>
    </source>
</evidence>
<dbReference type="OrthoDB" id="10664676at2759"/>
<evidence type="ECO:0000313" key="2">
    <source>
        <dbReference type="Proteomes" id="UP001152795"/>
    </source>
</evidence>